<dbReference type="InterPro" id="IPR023408">
    <property type="entry name" value="MscS_beta-dom_sf"/>
</dbReference>
<protein>
    <submittedName>
        <fullName evidence="11">Mechanosensitive ion channel family protein</fullName>
    </submittedName>
</protein>
<evidence type="ECO:0000256" key="5">
    <source>
        <dbReference type="ARBA" id="ARBA00022989"/>
    </source>
</evidence>
<dbReference type="InterPro" id="IPR011014">
    <property type="entry name" value="MscS_channel_TM-2"/>
</dbReference>
<dbReference type="InterPro" id="IPR010920">
    <property type="entry name" value="LSM_dom_sf"/>
</dbReference>
<evidence type="ECO:0000256" key="2">
    <source>
        <dbReference type="ARBA" id="ARBA00008017"/>
    </source>
</evidence>
<evidence type="ECO:0000256" key="3">
    <source>
        <dbReference type="ARBA" id="ARBA00022475"/>
    </source>
</evidence>
<feature type="domain" description="Mechanosensitive ion channel MscS" evidence="9">
    <location>
        <begin position="600"/>
        <end position="665"/>
    </location>
</feature>
<evidence type="ECO:0000256" key="1">
    <source>
        <dbReference type="ARBA" id="ARBA00004651"/>
    </source>
</evidence>
<gene>
    <name evidence="11" type="ORF">FOY91_17775</name>
</gene>
<evidence type="ECO:0000259" key="9">
    <source>
        <dbReference type="Pfam" id="PF00924"/>
    </source>
</evidence>
<dbReference type="Gene3D" id="2.30.30.60">
    <property type="match status" value="1"/>
</dbReference>
<dbReference type="OrthoDB" id="9799209at2"/>
<comment type="caution">
    <text evidence="11">The sequence shown here is derived from an EMBL/GenBank/DDBJ whole genome shotgun (WGS) entry which is preliminary data.</text>
</comment>
<feature type="transmembrane region" description="Helical" evidence="8">
    <location>
        <begin position="509"/>
        <end position="530"/>
    </location>
</feature>
<dbReference type="GO" id="GO:0005886">
    <property type="term" value="C:plasma membrane"/>
    <property type="evidence" value="ECO:0007669"/>
    <property type="project" value="UniProtKB-SubCell"/>
</dbReference>
<evidence type="ECO:0000256" key="4">
    <source>
        <dbReference type="ARBA" id="ARBA00022692"/>
    </source>
</evidence>
<reference evidence="11 12" key="1">
    <citation type="submission" date="2019-07" db="EMBL/GenBank/DDBJ databases">
        <title>Sphingomonas solaris sp. nov., isolated from a solar panel from Boston, Massachusetts.</title>
        <authorList>
            <person name="Tanner K."/>
            <person name="Pascual J."/>
            <person name="Mancuso C."/>
            <person name="Pereto J."/>
            <person name="Khalil A."/>
            <person name="Vilanova C."/>
        </authorList>
    </citation>
    <scope>NUCLEOTIDE SEQUENCE [LARGE SCALE GENOMIC DNA]</scope>
    <source>
        <strain evidence="11 12">R4DWN</strain>
    </source>
</reference>
<evidence type="ECO:0000313" key="11">
    <source>
        <dbReference type="EMBL" id="TVV71030.1"/>
    </source>
</evidence>
<accession>A0A558QV59</accession>
<evidence type="ECO:0000259" key="10">
    <source>
        <dbReference type="Pfam" id="PF21082"/>
    </source>
</evidence>
<keyword evidence="6 8" id="KW-0472">Membrane</keyword>
<dbReference type="SUPFAM" id="SSF50182">
    <property type="entry name" value="Sm-like ribonucleoproteins"/>
    <property type="match status" value="1"/>
</dbReference>
<keyword evidence="3" id="KW-1003">Cell membrane</keyword>
<dbReference type="InterPro" id="IPR006685">
    <property type="entry name" value="MscS_channel_2nd"/>
</dbReference>
<feature type="transmembrane region" description="Helical" evidence="8">
    <location>
        <begin position="400"/>
        <end position="419"/>
    </location>
</feature>
<dbReference type="PANTHER" id="PTHR30347">
    <property type="entry name" value="POTASSIUM CHANNEL RELATED"/>
    <property type="match status" value="1"/>
</dbReference>
<dbReference type="InterPro" id="IPR052702">
    <property type="entry name" value="MscS-like_channel"/>
</dbReference>
<dbReference type="AlphaFoldDB" id="A0A558QV59"/>
<keyword evidence="5 8" id="KW-1133">Transmembrane helix</keyword>
<organism evidence="11 12">
    <name type="scientific">Alterirhizorhabdus solaris</name>
    <dbReference type="NCBI Taxonomy" id="2529389"/>
    <lineage>
        <taxon>Bacteria</taxon>
        <taxon>Pseudomonadati</taxon>
        <taxon>Pseudomonadota</taxon>
        <taxon>Alphaproteobacteria</taxon>
        <taxon>Sphingomonadales</taxon>
        <taxon>Rhizorhabdaceae</taxon>
        <taxon>Alterirhizorhabdus</taxon>
    </lineage>
</organism>
<dbReference type="Pfam" id="PF21082">
    <property type="entry name" value="MS_channel_3rd"/>
    <property type="match status" value="1"/>
</dbReference>
<feature type="domain" description="Mechanosensitive ion channel MscS C-terminal" evidence="10">
    <location>
        <begin position="673"/>
        <end position="756"/>
    </location>
</feature>
<keyword evidence="12" id="KW-1185">Reference proteome</keyword>
<dbReference type="Gene3D" id="3.30.70.100">
    <property type="match status" value="1"/>
</dbReference>
<evidence type="ECO:0000256" key="6">
    <source>
        <dbReference type="ARBA" id="ARBA00023136"/>
    </source>
</evidence>
<evidence type="ECO:0000313" key="12">
    <source>
        <dbReference type="Proteomes" id="UP000318681"/>
    </source>
</evidence>
<dbReference type="Pfam" id="PF00924">
    <property type="entry name" value="MS_channel_2nd"/>
    <property type="match status" value="1"/>
</dbReference>
<dbReference type="InterPro" id="IPR011066">
    <property type="entry name" value="MscS_channel_C_sf"/>
</dbReference>
<dbReference type="GO" id="GO:0008381">
    <property type="term" value="F:mechanosensitive monoatomic ion channel activity"/>
    <property type="evidence" value="ECO:0007669"/>
    <property type="project" value="UniProtKB-ARBA"/>
</dbReference>
<keyword evidence="4 8" id="KW-0812">Transmembrane</keyword>
<comment type="similarity">
    <text evidence="2">Belongs to the MscS (TC 1.A.23) family.</text>
</comment>
<feature type="transmembrane region" description="Helical" evidence="8">
    <location>
        <begin position="551"/>
        <end position="577"/>
    </location>
</feature>
<feature type="transmembrane region" description="Helical" evidence="8">
    <location>
        <begin position="425"/>
        <end position="444"/>
    </location>
</feature>
<dbReference type="SUPFAM" id="SSF82689">
    <property type="entry name" value="Mechanosensitive channel protein MscS (YggB), C-terminal domain"/>
    <property type="match status" value="1"/>
</dbReference>
<sequence length="791" mass="85340">MIGLIGAFAPAAAQTTPDDWRTLGQWRATAARAEALLDLPLSRREHVTADQWEDLRLNLTVQRELALDLGQRGTLKGRIAQAQLAQLDDDTTKPQEALAWVKQKRIELGRSVAQEQAPAIAARDVYARDGVLIHEIDLVLRQKRRQKLFAHDRPILLPATWVAAAEDVRSSEMRPATAAATRQPYAALVGVPLAFRIALVVAAAAVAVWAGVRWRRSLRAAIDRRSIPAHSPRSRLGLAFARDLLDILIPAAVLMLVFAGVSLLTADLPFLVASSGQVILAGLAVIYARWLGQSLFAPAFPAAQLLRLPDDLTDRAIRLMTALGLVVAADQLVDYFERQPGSSAAVSALLSFAVVVVTSLLIWRLARILRNARGARSVKASTVHPDDAGPDDAVRTAARFMTIAAGLAGVAALVGYVALARYLLTSTLISLATVCTTLFLYRSITEASELLFGHRERAPSRYLQLLPLIFGFALSVLTLPIVAVAWGISPERIVDGILALKNGVAIGQIRLSFGSVMTFALVFLIGYALTRWLQRVLHYAVLDRLRIEAGARAAVLTGFGYLGLTLAAVVAFTAAGLDLSSLAFIAGALSVGVGFGLQPVVANFVSGIILLIERPIKVGDWIEVGAYSGHVRRIAFRSTHIETFDRHEVIIPNSDLISGSVTNLTYAGSLGRITLPVGIAYDSDLEAARTLLLKVLTDHDRVLDRPEPSVVLDSLGDSAINLKAMCFVENVNQRLSVRSDLYFAILKALDQAGITIPLPQRELWIRTGDGARGQPGSVHGAISANDGEHER</sequence>
<feature type="region of interest" description="Disordered" evidence="7">
    <location>
        <begin position="769"/>
        <end position="791"/>
    </location>
</feature>
<feature type="transmembrane region" description="Helical" evidence="8">
    <location>
        <begin position="244"/>
        <end position="264"/>
    </location>
</feature>
<dbReference type="Gene3D" id="1.10.287.1260">
    <property type="match status" value="1"/>
</dbReference>
<evidence type="ECO:0000256" key="7">
    <source>
        <dbReference type="SAM" id="MobiDB-lite"/>
    </source>
</evidence>
<evidence type="ECO:0000256" key="8">
    <source>
        <dbReference type="SAM" id="Phobius"/>
    </source>
</evidence>
<feature type="transmembrane region" description="Helical" evidence="8">
    <location>
        <begin position="193"/>
        <end position="212"/>
    </location>
</feature>
<feature type="transmembrane region" description="Helical" evidence="8">
    <location>
        <begin position="583"/>
        <end position="612"/>
    </location>
</feature>
<dbReference type="Proteomes" id="UP000318681">
    <property type="component" value="Unassembled WGS sequence"/>
</dbReference>
<dbReference type="PANTHER" id="PTHR30347:SF1">
    <property type="entry name" value="MECHANOSENSITIVE CHANNEL MSCK"/>
    <property type="match status" value="1"/>
</dbReference>
<dbReference type="RefSeq" id="WP_145154808.1">
    <property type="nucleotide sequence ID" value="NZ_VNIM01000100.1"/>
</dbReference>
<dbReference type="SUPFAM" id="SSF82861">
    <property type="entry name" value="Mechanosensitive channel protein MscS (YggB), transmembrane region"/>
    <property type="match status" value="1"/>
</dbReference>
<feature type="transmembrane region" description="Helical" evidence="8">
    <location>
        <begin position="345"/>
        <end position="366"/>
    </location>
</feature>
<comment type="subcellular location">
    <subcellularLocation>
        <location evidence="1">Cell membrane</location>
        <topology evidence="1">Multi-pass membrane protein</topology>
    </subcellularLocation>
</comment>
<name>A0A558QV59_9SPHN</name>
<dbReference type="InterPro" id="IPR049278">
    <property type="entry name" value="MS_channel_C"/>
</dbReference>
<dbReference type="EMBL" id="VNIM01000100">
    <property type="protein sequence ID" value="TVV71030.1"/>
    <property type="molecule type" value="Genomic_DNA"/>
</dbReference>
<feature type="transmembrane region" description="Helical" evidence="8">
    <location>
        <begin position="465"/>
        <end position="489"/>
    </location>
</feature>
<proteinExistence type="inferred from homology"/>